<reference evidence="1" key="1">
    <citation type="submission" date="2021-03" db="EMBL/GenBank/DDBJ databases">
        <authorList>
            <consortium name="DOE Joint Genome Institute"/>
            <person name="Ahrendt S."/>
            <person name="Looney B.P."/>
            <person name="Miyauchi S."/>
            <person name="Morin E."/>
            <person name="Drula E."/>
            <person name="Courty P.E."/>
            <person name="Chicoki N."/>
            <person name="Fauchery L."/>
            <person name="Kohler A."/>
            <person name="Kuo A."/>
            <person name="Labutti K."/>
            <person name="Pangilinan J."/>
            <person name="Lipzen A."/>
            <person name="Riley R."/>
            <person name="Andreopoulos W."/>
            <person name="He G."/>
            <person name="Johnson J."/>
            <person name="Barry K.W."/>
            <person name="Grigoriev I.V."/>
            <person name="Nagy L."/>
            <person name="Hibbett D."/>
            <person name="Henrissat B."/>
            <person name="Matheny P.B."/>
            <person name="Labbe J."/>
            <person name="Martin F."/>
        </authorList>
    </citation>
    <scope>NUCLEOTIDE SEQUENCE</scope>
    <source>
        <strain evidence="1">HHB10654</strain>
    </source>
</reference>
<name>A0ACB8SD63_9AGAM</name>
<proteinExistence type="predicted"/>
<reference evidence="1" key="2">
    <citation type="journal article" date="2022" name="New Phytol.">
        <title>Evolutionary transition to the ectomycorrhizal habit in the genomes of a hyperdiverse lineage of mushroom-forming fungi.</title>
        <authorList>
            <person name="Looney B."/>
            <person name="Miyauchi S."/>
            <person name="Morin E."/>
            <person name="Drula E."/>
            <person name="Courty P.E."/>
            <person name="Kohler A."/>
            <person name="Kuo A."/>
            <person name="LaButti K."/>
            <person name="Pangilinan J."/>
            <person name="Lipzen A."/>
            <person name="Riley R."/>
            <person name="Andreopoulos W."/>
            <person name="He G."/>
            <person name="Johnson J."/>
            <person name="Nolan M."/>
            <person name="Tritt A."/>
            <person name="Barry K.W."/>
            <person name="Grigoriev I.V."/>
            <person name="Nagy L.G."/>
            <person name="Hibbett D."/>
            <person name="Henrissat B."/>
            <person name="Matheny P.B."/>
            <person name="Labbe J."/>
            <person name="Martin F.M."/>
        </authorList>
    </citation>
    <scope>NUCLEOTIDE SEQUENCE</scope>
    <source>
        <strain evidence="1">HHB10654</strain>
    </source>
</reference>
<keyword evidence="2" id="KW-1185">Reference proteome</keyword>
<evidence type="ECO:0000313" key="2">
    <source>
        <dbReference type="Proteomes" id="UP000814140"/>
    </source>
</evidence>
<dbReference type="EMBL" id="MU277565">
    <property type="protein sequence ID" value="KAI0054269.1"/>
    <property type="molecule type" value="Genomic_DNA"/>
</dbReference>
<accession>A0ACB8SD63</accession>
<sequence length="61" mass="6766">MEDVLATARRAKAAIFSSAVVFLRIFSATVPWNPLYAAAGQTWYGPTPRFAPYYLGPLLLF</sequence>
<dbReference type="Proteomes" id="UP000814140">
    <property type="component" value="Unassembled WGS sequence"/>
</dbReference>
<gene>
    <name evidence="1" type="ORF">BV25DRAFT_1922854</name>
</gene>
<evidence type="ECO:0000313" key="1">
    <source>
        <dbReference type="EMBL" id="KAI0054269.1"/>
    </source>
</evidence>
<organism evidence="1 2">
    <name type="scientific">Artomyces pyxidatus</name>
    <dbReference type="NCBI Taxonomy" id="48021"/>
    <lineage>
        <taxon>Eukaryota</taxon>
        <taxon>Fungi</taxon>
        <taxon>Dikarya</taxon>
        <taxon>Basidiomycota</taxon>
        <taxon>Agaricomycotina</taxon>
        <taxon>Agaricomycetes</taxon>
        <taxon>Russulales</taxon>
        <taxon>Auriscalpiaceae</taxon>
        <taxon>Artomyces</taxon>
    </lineage>
</organism>
<comment type="caution">
    <text evidence="1">The sequence shown here is derived from an EMBL/GenBank/DDBJ whole genome shotgun (WGS) entry which is preliminary data.</text>
</comment>
<protein>
    <submittedName>
        <fullName evidence="1">Uncharacterized protein</fullName>
    </submittedName>
</protein>